<dbReference type="SUPFAM" id="SSF54791">
    <property type="entry name" value="Eukaryotic type KH-domain (KH-domain type I)"/>
    <property type="match status" value="2"/>
</dbReference>
<feature type="compositionally biased region" description="Basic and acidic residues" evidence="3">
    <location>
        <begin position="703"/>
        <end position="726"/>
    </location>
</feature>
<feature type="compositionally biased region" description="Low complexity" evidence="3">
    <location>
        <begin position="1128"/>
        <end position="1137"/>
    </location>
</feature>
<evidence type="ECO:0000259" key="4">
    <source>
        <dbReference type="SMART" id="SM00322"/>
    </source>
</evidence>
<dbReference type="CDD" id="cd00105">
    <property type="entry name" value="KH-I"/>
    <property type="match status" value="2"/>
</dbReference>
<organism evidence="5 6">
    <name type="scientific">Effrenium voratum</name>
    <dbReference type="NCBI Taxonomy" id="2562239"/>
    <lineage>
        <taxon>Eukaryota</taxon>
        <taxon>Sar</taxon>
        <taxon>Alveolata</taxon>
        <taxon>Dinophyceae</taxon>
        <taxon>Suessiales</taxon>
        <taxon>Symbiodiniaceae</taxon>
        <taxon>Effrenium</taxon>
    </lineage>
</organism>
<accession>A0AA36HQ69</accession>
<keyword evidence="1" id="KW-0677">Repeat</keyword>
<keyword evidence="2" id="KW-0694">RNA-binding</keyword>
<comment type="caution">
    <text evidence="5">The sequence shown here is derived from an EMBL/GenBank/DDBJ whole genome shotgun (WGS) entry which is preliminary data.</text>
</comment>
<reference evidence="5" key="1">
    <citation type="submission" date="2023-08" db="EMBL/GenBank/DDBJ databases">
        <authorList>
            <person name="Chen Y."/>
            <person name="Shah S."/>
            <person name="Dougan E. K."/>
            <person name="Thang M."/>
            <person name="Chan C."/>
        </authorList>
    </citation>
    <scope>NUCLEOTIDE SEQUENCE</scope>
</reference>
<dbReference type="InterPro" id="IPR004087">
    <property type="entry name" value="KH_dom"/>
</dbReference>
<evidence type="ECO:0000313" key="6">
    <source>
        <dbReference type="Proteomes" id="UP001178507"/>
    </source>
</evidence>
<dbReference type="InterPro" id="IPR004088">
    <property type="entry name" value="KH_dom_type_1"/>
</dbReference>
<feature type="region of interest" description="Disordered" evidence="3">
    <location>
        <begin position="440"/>
        <end position="469"/>
    </location>
</feature>
<feature type="compositionally biased region" description="Low complexity" evidence="3">
    <location>
        <begin position="1152"/>
        <end position="1174"/>
    </location>
</feature>
<evidence type="ECO:0000256" key="3">
    <source>
        <dbReference type="SAM" id="MobiDB-lite"/>
    </source>
</evidence>
<feature type="region of interest" description="Disordered" evidence="3">
    <location>
        <begin position="676"/>
        <end position="742"/>
    </location>
</feature>
<keyword evidence="6" id="KW-1185">Reference proteome</keyword>
<sequence>MPRKRPAPREDLAALNQYDEAEALRLKTPSPSPPVKRRRGKDRPDEKKEKKKKKKHKEGSSDAKKVKDRRRDASASQNMPYGYGGYGAGYGAYGGYGGYGGGGFMPMPMPSMPMPSMPMPHLAAQSLPQKNIFTPSGPSIVPEEAPMIPTLHSVLTGEVQMLTPKGALLRLSDQRSVRYLDGLLRRPEQKLKIGEKCFVKVARIEAGLVMVDTKDVDQEVGKDLDPEHEKAEVEEWIDVPAALVGRIIGRKGERIRQICDESNADLRFDETKTELGSNTKRRTTGGAGDDLRKFLAAAQEGAAKDEEPQESADDLRAFLEEAQANRSPQQMEPEEEGEVQEAAGDLAAFLQEAKAGDGAAEALPARRSFVSAVEFVAYSLENWDELLYRKMGEAGVSLVYPENLSITDKEGKAVDIERGLRYRHFPIRVRYILTSETYAKEAPKEETPKDAEEGPAAKPEDEERKNTKAKVATRKDAIFISCADGLSKRQLSEVFKSKSLPEPVTLDNVSETDLVCVFQDVSDAQRAASGLEGHPRVSFRMATMEDIRQKAFNRFKQPPQEEFMRLRINGDVLNVRKAQRLVLDLLDELTSGRPIKTRPGVDEVEQSFSVPVGRIGHLIGKAGQNIKTLEKETGARLKVLPAEGQEEQELLVSGTVKQVELAKQQLRKYIPHLELDPTASGVPERRKLAAADSAAEEAEPGEDLSKKRARAAEVLEAAGRAKEEAPRSPSRGSGRTRMKRLRERKRGISLDEYQIMLRKQKELDAAAARAEEAAEVAKAFARKAAQEEQHRHVDEFDWEEEDRSNLSAWALTSFGAGRLSRVVSTPFGQLLSFQLLSGGSLQVPEASGLPWLLALEGFLGTKVKAPEPWEETGGKPPLGATWVVSEVQPQGRRLVFRLVTAAELFPRFVEASRLSSWPRVESPVYLVELCTTPATVGHIMPYRHDFRKSDKSYVKGDWLLLEGSRPGLQDVGIVRKVLHGAKGEQAAAIAAKKDPTNLEGAPLRLAQRCGAAEKTRREQQIATLERAVLPLLAARLPSGAAALGVGASLDGTFLRFFVRLPGQPDQESPLAPGAAASAAAVGALLGCQSEVFATSGPAEPQVEPPEKTKDKAPKAKPKDRKAKEKKSSSSSSESSSDQFLLAMAKRGDKALARTARADAAACAAQAAEAPEVPT</sequence>
<dbReference type="SMART" id="SM00322">
    <property type="entry name" value="KH"/>
    <property type="match status" value="2"/>
</dbReference>
<dbReference type="Gene3D" id="3.30.1370.10">
    <property type="entry name" value="K Homology domain, type 1"/>
    <property type="match status" value="2"/>
</dbReference>
<protein>
    <recommendedName>
        <fullName evidence="4">K Homology domain-containing protein</fullName>
    </recommendedName>
</protein>
<feature type="region of interest" description="Disordered" evidence="3">
    <location>
        <begin position="1095"/>
        <end position="1174"/>
    </location>
</feature>
<dbReference type="PROSITE" id="PS50084">
    <property type="entry name" value="KH_TYPE_1"/>
    <property type="match status" value="2"/>
</dbReference>
<dbReference type="PANTHER" id="PTHR10288">
    <property type="entry name" value="KH DOMAIN CONTAINING RNA BINDING PROTEIN"/>
    <property type="match status" value="1"/>
</dbReference>
<feature type="region of interest" description="Disordered" evidence="3">
    <location>
        <begin position="1"/>
        <end position="80"/>
    </location>
</feature>
<feature type="compositionally biased region" description="Basic and acidic residues" evidence="3">
    <location>
        <begin position="1104"/>
        <end position="1113"/>
    </location>
</feature>
<feature type="domain" description="K Homology" evidence="4">
    <location>
        <begin position="231"/>
        <end position="320"/>
    </location>
</feature>
<dbReference type="AlphaFoldDB" id="A0AA36HQ69"/>
<dbReference type="InterPro" id="IPR036612">
    <property type="entry name" value="KH_dom_type_1_sf"/>
</dbReference>
<feature type="domain" description="K Homology" evidence="4">
    <location>
        <begin position="602"/>
        <end position="671"/>
    </location>
</feature>
<evidence type="ECO:0000313" key="5">
    <source>
        <dbReference type="EMBL" id="CAJ1373295.1"/>
    </source>
</evidence>
<dbReference type="EMBL" id="CAUJNA010000185">
    <property type="protein sequence ID" value="CAJ1373295.1"/>
    <property type="molecule type" value="Genomic_DNA"/>
</dbReference>
<gene>
    <name evidence="5" type="ORF">EVOR1521_LOCUS3158</name>
</gene>
<dbReference type="GO" id="GO:0003723">
    <property type="term" value="F:RNA binding"/>
    <property type="evidence" value="ECO:0007669"/>
    <property type="project" value="UniProtKB-UniRule"/>
</dbReference>
<evidence type="ECO:0000256" key="2">
    <source>
        <dbReference type="PROSITE-ProRule" id="PRU00117"/>
    </source>
</evidence>
<feature type="compositionally biased region" description="Basic and acidic residues" evidence="3">
    <location>
        <begin position="440"/>
        <end position="452"/>
    </location>
</feature>
<proteinExistence type="predicted"/>
<name>A0AA36HQ69_9DINO</name>
<evidence type="ECO:0000256" key="1">
    <source>
        <dbReference type="ARBA" id="ARBA00022737"/>
    </source>
</evidence>
<dbReference type="Proteomes" id="UP001178507">
    <property type="component" value="Unassembled WGS sequence"/>
</dbReference>
<feature type="compositionally biased region" description="Basic and acidic residues" evidence="3">
    <location>
        <begin position="58"/>
        <end position="73"/>
    </location>
</feature>
<dbReference type="Pfam" id="PF00013">
    <property type="entry name" value="KH_1"/>
    <property type="match status" value="2"/>
</dbReference>